<comment type="caution">
    <text evidence="1">The sequence shown here is derived from an EMBL/GenBank/DDBJ whole genome shotgun (WGS) entry which is preliminary data.</text>
</comment>
<dbReference type="EMBL" id="JQCQ01000029">
    <property type="protein sequence ID" value="KRO23509.1"/>
    <property type="molecule type" value="Genomic_DNA"/>
</dbReference>
<gene>
    <name evidence="1" type="ORF">IV88_GL000906</name>
</gene>
<dbReference type="PATRIC" id="fig|480391.4.peg.921"/>
<keyword evidence="2" id="KW-1185">Reference proteome</keyword>
<sequence length="181" mass="20751">MGGNQMSDMTEYNKWVKRVQEVDFPHWDELPKFDLYMDQVVAFLTGYTGPLGLSPVTSTMINNYVKQRAIVAPTKKKYQVMQIADILLITLLKQGFPIDAIRSGIDRVTATEYPKQAYDRFIDLLNQKMKAIGEETTRHSSNDLTQELMEVTANMVVDHIQTNELVRIVQNSDKHTPTKIK</sequence>
<reference evidence="1 2" key="1">
    <citation type="journal article" date="2015" name="Genome Announc.">
        <title>Expanding the biotechnology potential of lactobacilli through comparative genomics of 213 strains and associated genera.</title>
        <authorList>
            <person name="Sun Z."/>
            <person name="Harris H.M."/>
            <person name="McCann A."/>
            <person name="Guo C."/>
            <person name="Argimon S."/>
            <person name="Zhang W."/>
            <person name="Yang X."/>
            <person name="Jeffery I.B."/>
            <person name="Cooney J.C."/>
            <person name="Kagawa T.F."/>
            <person name="Liu W."/>
            <person name="Song Y."/>
            <person name="Salvetti E."/>
            <person name="Wrobel A."/>
            <person name="Rasinkangas P."/>
            <person name="Parkhill J."/>
            <person name="Rea M.C."/>
            <person name="O'Sullivan O."/>
            <person name="Ritari J."/>
            <person name="Douillard F.P."/>
            <person name="Paul Ross R."/>
            <person name="Yang R."/>
            <person name="Briner A.E."/>
            <person name="Felis G.E."/>
            <person name="de Vos W.M."/>
            <person name="Barrangou R."/>
            <person name="Klaenhammer T.R."/>
            <person name="Caufield P.W."/>
            <person name="Cui Y."/>
            <person name="Zhang H."/>
            <person name="O'Toole P.W."/>
        </authorList>
    </citation>
    <scope>NUCLEOTIDE SEQUENCE [LARGE SCALE GENOMIC DNA]</scope>
    <source>
        <strain evidence="1 2">DSM 23026</strain>
    </source>
</reference>
<dbReference type="PANTHER" id="PTHR40056">
    <property type="entry name" value="HYPOTHETICAL CYTOSOLIC PROTEIN"/>
    <property type="match status" value="1"/>
</dbReference>
<name>A0A0R2NCE7_9LACO</name>
<organism evidence="1 2">
    <name type="scientific">Pediococcus argentinicus</name>
    <dbReference type="NCBI Taxonomy" id="480391"/>
    <lineage>
        <taxon>Bacteria</taxon>
        <taxon>Bacillati</taxon>
        <taxon>Bacillota</taxon>
        <taxon>Bacilli</taxon>
        <taxon>Lactobacillales</taxon>
        <taxon>Lactobacillaceae</taxon>
        <taxon>Pediococcus</taxon>
    </lineage>
</organism>
<dbReference type="InterPro" id="IPR014975">
    <property type="entry name" value="DUF1836"/>
</dbReference>
<proteinExistence type="predicted"/>
<evidence type="ECO:0000313" key="2">
    <source>
        <dbReference type="Proteomes" id="UP000051249"/>
    </source>
</evidence>
<evidence type="ECO:0000313" key="1">
    <source>
        <dbReference type="EMBL" id="KRO23509.1"/>
    </source>
</evidence>
<dbReference type="AlphaFoldDB" id="A0A0R2NCE7"/>
<dbReference type="Proteomes" id="UP000051249">
    <property type="component" value="Unassembled WGS sequence"/>
</dbReference>
<dbReference type="PANTHER" id="PTHR40056:SF1">
    <property type="entry name" value="DUF1836 DOMAIN-CONTAINING PROTEIN"/>
    <property type="match status" value="1"/>
</dbReference>
<protein>
    <submittedName>
        <fullName evidence="1">BS ykrK family protein</fullName>
    </submittedName>
</protein>
<accession>A0A0R2NCE7</accession>
<dbReference type="Pfam" id="PF08876">
    <property type="entry name" value="DUF1836"/>
    <property type="match status" value="1"/>
</dbReference>